<dbReference type="EMBL" id="OX465081">
    <property type="protein sequence ID" value="CAI9285746.1"/>
    <property type="molecule type" value="Genomic_DNA"/>
</dbReference>
<feature type="compositionally biased region" description="Basic and acidic residues" evidence="1">
    <location>
        <begin position="243"/>
        <end position="253"/>
    </location>
</feature>
<evidence type="ECO:0000313" key="3">
    <source>
        <dbReference type="Proteomes" id="UP001177003"/>
    </source>
</evidence>
<reference evidence="2" key="1">
    <citation type="submission" date="2023-04" db="EMBL/GenBank/DDBJ databases">
        <authorList>
            <person name="Vijverberg K."/>
            <person name="Xiong W."/>
            <person name="Schranz E."/>
        </authorList>
    </citation>
    <scope>NUCLEOTIDE SEQUENCE</scope>
</reference>
<evidence type="ECO:0008006" key="4">
    <source>
        <dbReference type="Google" id="ProtNLM"/>
    </source>
</evidence>
<dbReference type="AlphaFoldDB" id="A0AA36E794"/>
<organism evidence="2 3">
    <name type="scientific">Lactuca saligna</name>
    <name type="common">Willowleaf lettuce</name>
    <dbReference type="NCBI Taxonomy" id="75948"/>
    <lineage>
        <taxon>Eukaryota</taxon>
        <taxon>Viridiplantae</taxon>
        <taxon>Streptophyta</taxon>
        <taxon>Embryophyta</taxon>
        <taxon>Tracheophyta</taxon>
        <taxon>Spermatophyta</taxon>
        <taxon>Magnoliopsida</taxon>
        <taxon>eudicotyledons</taxon>
        <taxon>Gunneridae</taxon>
        <taxon>Pentapetalae</taxon>
        <taxon>asterids</taxon>
        <taxon>campanulids</taxon>
        <taxon>Asterales</taxon>
        <taxon>Asteraceae</taxon>
        <taxon>Cichorioideae</taxon>
        <taxon>Cichorieae</taxon>
        <taxon>Lactucinae</taxon>
        <taxon>Lactuca</taxon>
    </lineage>
</organism>
<gene>
    <name evidence="2" type="ORF">LSALG_LOCUS25204</name>
</gene>
<sequence length="312" mass="34812">MFTPLDKLYRITNIKSYVPLILDLDRLNYHAWREFFKNHCASYKVFGHLDAFDHKPTDQDSCTADSIVKQWLYGTLTQPLIQSILIPDATTTQLWKAIEDLFRDNKEANAIELENQLRNTTLGDSTNMEYYKCIKSITDLVANIGSKVPERTLVTYALNGLSSKFDHIATTIRHKTAFPTLLEIRSMLSIEEQTLHNQHNRIPQASYFDSCSSHQVLHTNHHSQSNNSGPFRGTQRGGGQNRGDGRGRNDRRGRGSYRNNGGGTFLSAAGALAHSFTGPKSKAASLAHSAASPTGLFFAGPQQQQPFNGQQA</sequence>
<dbReference type="PANTHER" id="PTHR47481:SF41">
    <property type="entry name" value="COPIA-LIKE POLYPROTEIN_RETROTRANSPOSON"/>
    <property type="match status" value="1"/>
</dbReference>
<keyword evidence="3" id="KW-1185">Reference proteome</keyword>
<feature type="region of interest" description="Disordered" evidence="1">
    <location>
        <begin position="285"/>
        <end position="312"/>
    </location>
</feature>
<feature type="compositionally biased region" description="Polar residues" evidence="1">
    <location>
        <begin position="215"/>
        <end position="229"/>
    </location>
</feature>
<proteinExistence type="predicted"/>
<feature type="region of interest" description="Disordered" evidence="1">
    <location>
        <begin position="215"/>
        <end position="262"/>
    </location>
</feature>
<evidence type="ECO:0000256" key="1">
    <source>
        <dbReference type="SAM" id="MobiDB-lite"/>
    </source>
</evidence>
<protein>
    <recommendedName>
        <fullName evidence="4">Retrotransposon Copia-like N-terminal domain-containing protein</fullName>
    </recommendedName>
</protein>
<accession>A0AA36E794</accession>
<name>A0AA36E794_LACSI</name>
<evidence type="ECO:0000313" key="2">
    <source>
        <dbReference type="EMBL" id="CAI9285746.1"/>
    </source>
</evidence>
<dbReference type="Proteomes" id="UP001177003">
    <property type="component" value="Chromosome 5"/>
</dbReference>
<dbReference type="Pfam" id="PF14223">
    <property type="entry name" value="Retrotran_gag_2"/>
    <property type="match status" value="1"/>
</dbReference>
<dbReference type="PANTHER" id="PTHR47481">
    <property type="match status" value="1"/>
</dbReference>